<feature type="compositionally biased region" description="Acidic residues" evidence="1">
    <location>
        <begin position="143"/>
        <end position="152"/>
    </location>
</feature>
<dbReference type="InterPro" id="IPR007263">
    <property type="entry name" value="DCC1-like"/>
</dbReference>
<dbReference type="AlphaFoldDB" id="A0A1H1IAL0"/>
<accession>A0A1H1IAL0</accession>
<dbReference type="STRING" id="1095778.SAMN04489842_3373"/>
<dbReference type="GO" id="GO:0015035">
    <property type="term" value="F:protein-disulfide reductase activity"/>
    <property type="evidence" value="ECO:0007669"/>
    <property type="project" value="InterPro"/>
</dbReference>
<keyword evidence="3" id="KW-1185">Reference proteome</keyword>
<protein>
    <recommendedName>
        <fullName evidence="4">DUF393 domain-containing protein</fullName>
    </recommendedName>
</protein>
<dbReference type="Pfam" id="PF04134">
    <property type="entry name" value="DCC1-like"/>
    <property type="match status" value="1"/>
</dbReference>
<name>A0A1H1IAL0_NATTX</name>
<evidence type="ECO:0000313" key="2">
    <source>
        <dbReference type="EMBL" id="SDR34763.1"/>
    </source>
</evidence>
<sequence length="152" mass="17785">MSGWRILYLEAVCSHVSHTQDTFVFDDDCGFCTWWAEFFDERTDLRIVGFSDLTPELRERLPENYEACSHLVTDEWVYSCGASIEEAFVRSDVAKPLRDGVLFLRNFEDYGRLREWGYRSVADHRAQWGQVVSKTPPVRRDREDDDSSSSDR</sequence>
<gene>
    <name evidence="2" type="ORF">SAMN04489842_3373</name>
</gene>
<evidence type="ECO:0008006" key="4">
    <source>
        <dbReference type="Google" id="ProtNLM"/>
    </source>
</evidence>
<dbReference type="Proteomes" id="UP000198848">
    <property type="component" value="Unassembled WGS sequence"/>
</dbReference>
<reference evidence="3" key="1">
    <citation type="submission" date="2016-10" db="EMBL/GenBank/DDBJ databases">
        <authorList>
            <person name="Varghese N."/>
            <person name="Submissions S."/>
        </authorList>
    </citation>
    <scope>NUCLEOTIDE SEQUENCE [LARGE SCALE GENOMIC DNA]</scope>
    <source>
        <strain evidence="3">DSM 24767</strain>
    </source>
</reference>
<feature type="region of interest" description="Disordered" evidence="1">
    <location>
        <begin position="132"/>
        <end position="152"/>
    </location>
</feature>
<evidence type="ECO:0000313" key="3">
    <source>
        <dbReference type="Proteomes" id="UP000198848"/>
    </source>
</evidence>
<dbReference type="EMBL" id="FNLC01000004">
    <property type="protein sequence ID" value="SDR34763.1"/>
    <property type="molecule type" value="Genomic_DNA"/>
</dbReference>
<evidence type="ECO:0000256" key="1">
    <source>
        <dbReference type="SAM" id="MobiDB-lite"/>
    </source>
</evidence>
<organism evidence="2 3">
    <name type="scientific">Natronobacterium texcoconense</name>
    <dbReference type="NCBI Taxonomy" id="1095778"/>
    <lineage>
        <taxon>Archaea</taxon>
        <taxon>Methanobacteriati</taxon>
        <taxon>Methanobacteriota</taxon>
        <taxon>Stenosarchaea group</taxon>
        <taxon>Halobacteria</taxon>
        <taxon>Halobacteriales</taxon>
        <taxon>Natrialbaceae</taxon>
        <taxon>Natronobacterium</taxon>
    </lineage>
</organism>
<proteinExistence type="predicted"/>